<dbReference type="InterPro" id="IPR005706">
    <property type="entry name" value="Ribosomal_uS2_bac/mit/plastid"/>
</dbReference>
<evidence type="ECO:0000313" key="6">
    <source>
        <dbReference type="EMBL" id="OGG40451.1"/>
    </source>
</evidence>
<evidence type="ECO:0000256" key="4">
    <source>
        <dbReference type="ARBA" id="ARBA00035256"/>
    </source>
</evidence>
<dbReference type="GO" id="GO:0006412">
    <property type="term" value="P:translation"/>
    <property type="evidence" value="ECO:0007669"/>
    <property type="project" value="UniProtKB-UniRule"/>
</dbReference>
<dbReference type="EMBL" id="MFKG01000016">
    <property type="protein sequence ID" value="OGG40451.1"/>
    <property type="molecule type" value="Genomic_DNA"/>
</dbReference>
<dbReference type="HAMAP" id="MF_00291_B">
    <property type="entry name" value="Ribosomal_uS2_B"/>
    <property type="match status" value="1"/>
</dbReference>
<dbReference type="PRINTS" id="PR00395">
    <property type="entry name" value="RIBOSOMALS2"/>
</dbReference>
<dbReference type="InterPro" id="IPR023591">
    <property type="entry name" value="Ribosomal_uS2_flav_dom_sf"/>
</dbReference>
<keyword evidence="2 5" id="KW-0689">Ribosomal protein</keyword>
<dbReference type="NCBIfam" id="TIGR01011">
    <property type="entry name" value="rpsB_bact"/>
    <property type="match status" value="1"/>
</dbReference>
<protein>
    <recommendedName>
        <fullName evidence="4 5">Small ribosomal subunit protein uS2</fullName>
    </recommendedName>
</protein>
<evidence type="ECO:0000256" key="5">
    <source>
        <dbReference type="HAMAP-Rule" id="MF_00291"/>
    </source>
</evidence>
<dbReference type="PANTHER" id="PTHR12534:SF0">
    <property type="entry name" value="SMALL RIBOSOMAL SUBUNIT PROTEIN US2M"/>
    <property type="match status" value="1"/>
</dbReference>
<evidence type="ECO:0000256" key="2">
    <source>
        <dbReference type="ARBA" id="ARBA00022980"/>
    </source>
</evidence>
<evidence type="ECO:0000256" key="1">
    <source>
        <dbReference type="ARBA" id="ARBA00006242"/>
    </source>
</evidence>
<evidence type="ECO:0000256" key="3">
    <source>
        <dbReference type="ARBA" id="ARBA00023274"/>
    </source>
</evidence>
<organism evidence="6 7">
    <name type="scientific">Candidatus Jorgensenbacteria bacterium GWA1_49_17</name>
    <dbReference type="NCBI Taxonomy" id="1798467"/>
    <lineage>
        <taxon>Bacteria</taxon>
        <taxon>Candidatus Joergenseniibacteriota</taxon>
    </lineage>
</organism>
<comment type="caution">
    <text evidence="6">The sequence shown here is derived from an EMBL/GenBank/DDBJ whole genome shotgun (WGS) entry which is preliminary data.</text>
</comment>
<reference evidence="6 7" key="1">
    <citation type="journal article" date="2016" name="Nat. Commun.">
        <title>Thousands of microbial genomes shed light on interconnected biogeochemical processes in an aquifer system.</title>
        <authorList>
            <person name="Anantharaman K."/>
            <person name="Brown C.T."/>
            <person name="Hug L.A."/>
            <person name="Sharon I."/>
            <person name="Castelle C.J."/>
            <person name="Probst A.J."/>
            <person name="Thomas B.C."/>
            <person name="Singh A."/>
            <person name="Wilkins M.J."/>
            <person name="Karaoz U."/>
            <person name="Brodie E.L."/>
            <person name="Williams K.H."/>
            <person name="Hubbard S.S."/>
            <person name="Banfield J.F."/>
        </authorList>
    </citation>
    <scope>NUCLEOTIDE SEQUENCE [LARGE SCALE GENOMIC DNA]</scope>
</reference>
<evidence type="ECO:0000313" key="7">
    <source>
        <dbReference type="Proteomes" id="UP000179368"/>
    </source>
</evidence>
<dbReference type="Gene3D" id="3.40.50.10490">
    <property type="entry name" value="Glucose-6-phosphate isomerase like protein, domain 1"/>
    <property type="match status" value="1"/>
</dbReference>
<name>A0A1F6BU54_9BACT</name>
<gene>
    <name evidence="5" type="primary">rpsB</name>
    <name evidence="6" type="ORF">A2116_00325</name>
</gene>
<dbReference type="PANTHER" id="PTHR12534">
    <property type="entry name" value="30S RIBOSOMAL PROTEIN S2 PROKARYOTIC AND ORGANELLAR"/>
    <property type="match status" value="1"/>
</dbReference>
<sequence>METVINEDTLKELTELGVIYGHKKSKTHPLMKPIVIDNRNEIELLDPEAIISSLNEAINFLKEKMKGGALMLFVGTIPAAKTSIQALAEEFGFPYIIKRWLGGTVTNFKVIHKRISYYSDLKSKQEKGELSKYTKKEQLSFDKEIEKMKGKFEGLLKLVKTPDVLFVVDIKEHDTAVREANQQGIPVVAIVDNDDDPTMIQYPIYGSDHSKKSIDWIISKIREGLHEAKVENPAVAGPVTTGEIKKDNE</sequence>
<accession>A0A1F6BU54</accession>
<proteinExistence type="inferred from homology"/>
<dbReference type="GO" id="GO:0015935">
    <property type="term" value="C:small ribosomal subunit"/>
    <property type="evidence" value="ECO:0007669"/>
    <property type="project" value="InterPro"/>
</dbReference>
<dbReference type="AlphaFoldDB" id="A0A1F6BU54"/>
<dbReference type="CDD" id="cd01425">
    <property type="entry name" value="RPS2"/>
    <property type="match status" value="1"/>
</dbReference>
<dbReference type="Gene3D" id="1.10.287.610">
    <property type="entry name" value="Helix hairpin bin"/>
    <property type="match status" value="1"/>
</dbReference>
<dbReference type="Pfam" id="PF00318">
    <property type="entry name" value="Ribosomal_S2"/>
    <property type="match status" value="1"/>
</dbReference>
<dbReference type="InterPro" id="IPR001865">
    <property type="entry name" value="Ribosomal_uS2"/>
</dbReference>
<comment type="similarity">
    <text evidence="1 5">Belongs to the universal ribosomal protein uS2 family.</text>
</comment>
<dbReference type="SUPFAM" id="SSF52313">
    <property type="entry name" value="Ribosomal protein S2"/>
    <property type="match status" value="1"/>
</dbReference>
<dbReference type="GO" id="GO:0003735">
    <property type="term" value="F:structural constituent of ribosome"/>
    <property type="evidence" value="ECO:0007669"/>
    <property type="project" value="InterPro"/>
</dbReference>
<keyword evidence="3 5" id="KW-0687">Ribonucleoprotein</keyword>
<dbReference type="Proteomes" id="UP000179368">
    <property type="component" value="Unassembled WGS sequence"/>
</dbReference>